<organism evidence="3">
    <name type="scientific">Echinococcus granulosus</name>
    <name type="common">Hydatid tapeworm</name>
    <dbReference type="NCBI Taxonomy" id="6210"/>
    <lineage>
        <taxon>Eukaryota</taxon>
        <taxon>Metazoa</taxon>
        <taxon>Spiralia</taxon>
        <taxon>Lophotrochozoa</taxon>
        <taxon>Platyhelminthes</taxon>
        <taxon>Cestoda</taxon>
        <taxon>Eucestoda</taxon>
        <taxon>Cyclophyllidea</taxon>
        <taxon>Taeniidae</taxon>
        <taxon>Echinococcus</taxon>
        <taxon>Echinococcus granulosus group</taxon>
    </lineage>
</organism>
<feature type="compositionally biased region" description="Polar residues" evidence="1">
    <location>
        <begin position="110"/>
        <end position="120"/>
    </location>
</feature>
<accession>A0A068X135</accession>
<reference evidence="3" key="2">
    <citation type="submission" date="2014-06" db="EMBL/GenBank/DDBJ databases">
        <authorList>
            <person name="Aslett M."/>
        </authorList>
    </citation>
    <scope>NUCLEOTIDE SEQUENCE</scope>
</reference>
<dbReference type="EMBL" id="LK028606">
    <property type="protein sequence ID" value="CDS24469.1"/>
    <property type="molecule type" value="Genomic_DNA"/>
</dbReference>
<feature type="compositionally biased region" description="Polar residues" evidence="1">
    <location>
        <begin position="393"/>
        <end position="415"/>
    </location>
</feature>
<dbReference type="Proteomes" id="UP000492820">
    <property type="component" value="Unassembled WGS sequence"/>
</dbReference>
<feature type="region of interest" description="Disordered" evidence="1">
    <location>
        <begin position="81"/>
        <end position="358"/>
    </location>
</feature>
<gene>
    <name evidence="3" type="ORF">EgrG_000331500</name>
</gene>
<evidence type="ECO:0000256" key="1">
    <source>
        <dbReference type="SAM" id="MobiDB-lite"/>
    </source>
</evidence>
<dbReference type="GO" id="GO:0005730">
    <property type="term" value="C:nucleolus"/>
    <property type="evidence" value="ECO:0007669"/>
    <property type="project" value="InterPro"/>
</dbReference>
<feature type="domain" description="Srp40 C-terminal" evidence="2">
    <location>
        <begin position="419"/>
        <end position="491"/>
    </location>
</feature>
<evidence type="ECO:0000313" key="5">
    <source>
        <dbReference type="WBParaSite" id="EgrG_000331500"/>
    </source>
</evidence>
<reference evidence="3 4" key="1">
    <citation type="journal article" date="2013" name="Nature">
        <title>The genomes of four tapeworm species reveal adaptations to parasitism.</title>
        <authorList>
            <person name="Tsai I.J."/>
            <person name="Zarowiecki M."/>
            <person name="Holroyd N."/>
            <person name="Garciarrubio A."/>
            <person name="Sanchez-Flores A."/>
            <person name="Brooks K.L."/>
            <person name="Tracey A."/>
            <person name="Bobes R.J."/>
            <person name="Fragoso G."/>
            <person name="Sciutto E."/>
            <person name="Aslett M."/>
            <person name="Beasley H."/>
            <person name="Bennett H.M."/>
            <person name="Cai J."/>
            <person name="Camicia F."/>
            <person name="Clark R."/>
            <person name="Cucher M."/>
            <person name="De Silva N."/>
            <person name="Day T.A."/>
            <person name="Deplazes P."/>
            <person name="Estrada K."/>
            <person name="Fernandez C."/>
            <person name="Holland P.W."/>
            <person name="Hou J."/>
            <person name="Hu S."/>
            <person name="Huckvale T."/>
            <person name="Hung S.S."/>
            <person name="Kamenetzky L."/>
            <person name="Keane J.A."/>
            <person name="Kiss F."/>
            <person name="Koziol U."/>
            <person name="Lambert O."/>
            <person name="Liu K."/>
            <person name="Luo X."/>
            <person name="Luo Y."/>
            <person name="Macchiaroli N."/>
            <person name="Nichol S."/>
            <person name="Paps J."/>
            <person name="Parkinson J."/>
            <person name="Pouchkina-Stantcheva N."/>
            <person name="Riddiford N."/>
            <person name="Rosenzvit M."/>
            <person name="Salinas G."/>
            <person name="Wasmuth J.D."/>
            <person name="Zamanian M."/>
            <person name="Zheng Y."/>
            <person name="Cai X."/>
            <person name="Soberon X."/>
            <person name="Olson P.D."/>
            <person name="Laclette J.P."/>
            <person name="Brehm K."/>
            <person name="Berriman M."/>
            <person name="Garciarrubio A."/>
            <person name="Bobes R.J."/>
            <person name="Fragoso G."/>
            <person name="Sanchez-Flores A."/>
            <person name="Estrada K."/>
            <person name="Cevallos M.A."/>
            <person name="Morett E."/>
            <person name="Gonzalez V."/>
            <person name="Portillo T."/>
            <person name="Ochoa-Leyva A."/>
            <person name="Jose M.V."/>
            <person name="Sciutto E."/>
            <person name="Landa A."/>
            <person name="Jimenez L."/>
            <person name="Valdes V."/>
            <person name="Carrero J.C."/>
            <person name="Larralde C."/>
            <person name="Morales-Montor J."/>
            <person name="Limon-Lason J."/>
            <person name="Soberon X."/>
            <person name="Laclette J.P."/>
        </authorList>
    </citation>
    <scope>NUCLEOTIDE SEQUENCE [LARGE SCALE GENOMIC DNA]</scope>
</reference>
<dbReference type="WBParaSite" id="EgrG_000331500">
    <property type="protein sequence ID" value="EgrG_000331500"/>
    <property type="gene ID" value="EgrG_000331500"/>
</dbReference>
<dbReference type="Pfam" id="PF05022">
    <property type="entry name" value="SRP40_C"/>
    <property type="match status" value="1"/>
</dbReference>
<evidence type="ECO:0000313" key="3">
    <source>
        <dbReference type="EMBL" id="CDS24469.1"/>
    </source>
</evidence>
<protein>
    <submittedName>
        <fullName evidence="3 5">Nucleolar and coiled body phosphoprotein 1</fullName>
    </submittedName>
</protein>
<dbReference type="GO" id="GO:0005654">
    <property type="term" value="C:nucleoplasm"/>
    <property type="evidence" value="ECO:0007669"/>
    <property type="project" value="TreeGrafter"/>
</dbReference>
<dbReference type="InterPro" id="IPR039191">
    <property type="entry name" value="Nopp140-like"/>
</dbReference>
<dbReference type="PANTHER" id="PTHR23216">
    <property type="entry name" value="NUCLEOLAR AND COILED-BODY PHOSPHOPROTEIN 1"/>
    <property type="match status" value="1"/>
</dbReference>
<reference evidence="5" key="3">
    <citation type="submission" date="2020-10" db="UniProtKB">
        <authorList>
            <consortium name="WormBaseParasite"/>
        </authorList>
    </citation>
    <scope>IDENTIFICATION</scope>
</reference>
<dbReference type="InterPro" id="IPR007718">
    <property type="entry name" value="Srp40_C"/>
</dbReference>
<dbReference type="PANTHER" id="PTHR23216:SF1">
    <property type="entry name" value="NUCLEOLAR AND COILED-BODY PHOSPHOPROTEIN 1"/>
    <property type="match status" value="1"/>
</dbReference>
<feature type="compositionally biased region" description="Low complexity" evidence="1">
    <location>
        <begin position="326"/>
        <end position="335"/>
    </location>
</feature>
<name>A0A068X135_ECHGR</name>
<dbReference type="AlphaFoldDB" id="A0A068X135"/>
<feature type="region of interest" description="Disordered" evidence="1">
    <location>
        <begin position="21"/>
        <end position="59"/>
    </location>
</feature>
<feature type="compositionally biased region" description="Basic and acidic residues" evidence="1">
    <location>
        <begin position="82"/>
        <end position="91"/>
    </location>
</feature>
<evidence type="ECO:0000259" key="2">
    <source>
        <dbReference type="Pfam" id="PF05022"/>
    </source>
</evidence>
<feature type="compositionally biased region" description="Basic and acidic residues" evidence="1">
    <location>
        <begin position="173"/>
        <end position="182"/>
    </location>
</feature>
<feature type="compositionally biased region" description="Polar residues" evidence="1">
    <location>
        <begin position="145"/>
        <end position="154"/>
    </location>
</feature>
<feature type="compositionally biased region" description="Low complexity" evidence="1">
    <location>
        <begin position="197"/>
        <end position="230"/>
    </location>
</feature>
<evidence type="ECO:0000313" key="4">
    <source>
        <dbReference type="Proteomes" id="UP000492820"/>
    </source>
</evidence>
<feature type="compositionally biased region" description="Polar residues" evidence="1">
    <location>
        <begin position="298"/>
        <end position="316"/>
    </location>
</feature>
<feature type="compositionally biased region" description="Basic and acidic residues" evidence="1">
    <location>
        <begin position="23"/>
        <end position="33"/>
    </location>
</feature>
<feature type="compositionally biased region" description="Low complexity" evidence="1">
    <location>
        <begin position="281"/>
        <end position="294"/>
    </location>
</feature>
<sequence>MDTVKLQKKVVDISVRTTTRNKRQLDVAKKQGDDDPTGFSSEDEPLEKRPMLPTAKRNVVTRAKIPTSVTAKEGAIKQKKLVVKDSTVKNELRRKRSTRPSEKKPVSEAKGNNMSDSSEFTSEEEPPAKKLALVDANRSIVISKKQGSGSLNKSSVKEEKQARILAKLSVMEPLEKKKKQESSDSSESSSEDEAAAKKPTPVVSKMPTPVVTKKPVSVKSKQESSDSSESSSEDEAAAKKPTPVVSKKPTPVVTKKPVSVKSKQESSDSSESSSEDEVAAKKPIPVVKKPMSVKSKQESNQILESHTVCSLKNPNSAAPKRPVLNDDSSSSSESDLPAKKRRFGTEHPTSKGKDKASKAMISKITVCDASYKGNVGCSGAGKSKSATLSNVITDADSTPKTPSAVTGTGTPNSAKQRLPFRRVEDDAYVVPPELADNSFAAKRGAQGSWGERADMTLKFTRGKDFRHEKTKKKRGTYNGGIISTAVCSFKFNE</sequence>
<feature type="compositionally biased region" description="Basic and acidic residues" evidence="1">
    <location>
        <begin position="343"/>
        <end position="357"/>
    </location>
</feature>
<dbReference type="OrthoDB" id="5599646at2759"/>
<proteinExistence type="predicted"/>
<feature type="region of interest" description="Disordered" evidence="1">
    <location>
        <begin position="393"/>
        <end position="416"/>
    </location>
</feature>
<feature type="compositionally biased region" description="Low complexity" evidence="1">
    <location>
        <begin position="239"/>
        <end position="272"/>
    </location>
</feature>